<dbReference type="SMART" id="SM00739">
    <property type="entry name" value="KOW"/>
    <property type="match status" value="2"/>
</dbReference>
<dbReference type="Pfam" id="PF12656">
    <property type="entry name" value="G-patch_2"/>
    <property type="match status" value="1"/>
</dbReference>
<comment type="similarity">
    <text evidence="2">Belongs to the MOS2 family.</text>
</comment>
<reference evidence="6 7" key="1">
    <citation type="submission" date="2018-10" db="EMBL/GenBank/DDBJ databases">
        <title>A high-quality apple genome assembly.</title>
        <authorList>
            <person name="Hu J."/>
        </authorList>
    </citation>
    <scope>NUCLEOTIDE SEQUENCE [LARGE SCALE GENOMIC DNA]</scope>
    <source>
        <strain evidence="7">cv. HFTH1</strain>
        <tissue evidence="6">Young leaf</tissue>
    </source>
</reference>
<evidence type="ECO:0000259" key="5">
    <source>
        <dbReference type="PROSITE" id="PS50174"/>
    </source>
</evidence>
<keyword evidence="7" id="KW-1185">Reference proteome</keyword>
<evidence type="ECO:0000256" key="2">
    <source>
        <dbReference type="ARBA" id="ARBA00010966"/>
    </source>
</evidence>
<dbReference type="InterPro" id="IPR000467">
    <property type="entry name" value="G_patch_dom"/>
</dbReference>
<dbReference type="InterPro" id="IPR005824">
    <property type="entry name" value="KOW"/>
</dbReference>
<feature type="compositionally biased region" description="Low complexity" evidence="4">
    <location>
        <begin position="1"/>
        <end position="39"/>
    </location>
</feature>
<feature type="compositionally biased region" description="Basic and acidic residues" evidence="4">
    <location>
        <begin position="114"/>
        <end position="138"/>
    </location>
</feature>
<dbReference type="GO" id="GO:0000398">
    <property type="term" value="P:mRNA splicing, via spliceosome"/>
    <property type="evidence" value="ECO:0007669"/>
    <property type="project" value="InterPro"/>
</dbReference>
<feature type="domain" description="G-patch" evidence="5">
    <location>
        <begin position="166"/>
        <end position="212"/>
    </location>
</feature>
<sequence>MKLSFSLPPKSSSKSNPKRNPSSGTANFDNGTGNNANDAASKHFVSEFDASKPLSADPKARVIAPIPNEWRPHKKMKNMELPITEPNGHELQFEVETLSVNDDPDAKISYGLNLREKSESENRERLGNDERPRSRGVEDTLLQKFKDDLERLSDHRGLEEYEEMPVEGYGEALLTGYGWYPGRGIGKNAKEDVKIVEYTRSTDRHGLGFLANSKENSKEKDRKNSKEKEKRKEGDVGKEVRIVAGRDYVGLRGRILEKLSNGKLVLKLLSKSKGQDEEVVKVNAGEVAELGSKEEEKCLRRLNETKRKVGSDSKPRREEPRGYSTWLARNIRVRVISKDLKGGKLYLRKGEVMDVVGPYTCDISMDGNRELVQGVSQDFLETALPRRGGPVLVLSGKHKGVYGSLVEKDSDRETGVVKDSDTHALLNVGLEQIAEFTGDPNDLGY</sequence>
<gene>
    <name evidence="6" type="ORF">DVH24_003428</name>
</gene>
<comment type="caution">
    <text evidence="6">The sequence shown here is derived from an EMBL/GenBank/DDBJ whole genome shotgun (WGS) entry which is preliminary data.</text>
</comment>
<dbReference type="EMBL" id="RDQH01000337">
    <property type="protein sequence ID" value="RXH82930.1"/>
    <property type="molecule type" value="Genomic_DNA"/>
</dbReference>
<dbReference type="PANTHER" id="PTHR15818:SF2">
    <property type="entry name" value="G-PATCH DOMAIN AND KOW MOTIFS-CONTAINING PROTEIN"/>
    <property type="match status" value="1"/>
</dbReference>
<feature type="compositionally biased region" description="Basic and acidic residues" evidence="4">
    <location>
        <begin position="215"/>
        <end position="236"/>
    </location>
</feature>
<feature type="region of interest" description="Disordered" evidence="4">
    <location>
        <begin position="212"/>
        <end position="236"/>
    </location>
</feature>
<dbReference type="GO" id="GO:0003676">
    <property type="term" value="F:nucleic acid binding"/>
    <property type="evidence" value="ECO:0007669"/>
    <property type="project" value="InterPro"/>
</dbReference>
<organism evidence="6 7">
    <name type="scientific">Malus domestica</name>
    <name type="common">Apple</name>
    <name type="synonym">Pyrus malus</name>
    <dbReference type="NCBI Taxonomy" id="3750"/>
    <lineage>
        <taxon>Eukaryota</taxon>
        <taxon>Viridiplantae</taxon>
        <taxon>Streptophyta</taxon>
        <taxon>Embryophyta</taxon>
        <taxon>Tracheophyta</taxon>
        <taxon>Spermatophyta</taxon>
        <taxon>Magnoliopsida</taxon>
        <taxon>eudicotyledons</taxon>
        <taxon>Gunneridae</taxon>
        <taxon>Pentapetalae</taxon>
        <taxon>rosids</taxon>
        <taxon>fabids</taxon>
        <taxon>Rosales</taxon>
        <taxon>Rosaceae</taxon>
        <taxon>Amygdaloideae</taxon>
        <taxon>Maleae</taxon>
        <taxon>Malus</taxon>
    </lineage>
</organism>
<feature type="region of interest" description="Disordered" evidence="4">
    <location>
        <begin position="1"/>
        <end position="44"/>
    </location>
</feature>
<dbReference type="PANTHER" id="PTHR15818">
    <property type="entry name" value="G PATCH AND KOW-CONTAINING"/>
    <property type="match status" value="1"/>
</dbReference>
<protein>
    <recommendedName>
        <fullName evidence="5">G-patch domain-containing protein</fullName>
    </recommendedName>
</protein>
<evidence type="ECO:0000256" key="4">
    <source>
        <dbReference type="SAM" id="MobiDB-lite"/>
    </source>
</evidence>
<dbReference type="InterPro" id="IPR026822">
    <property type="entry name" value="Spp2/MOS2_G-patch"/>
</dbReference>
<evidence type="ECO:0000256" key="1">
    <source>
        <dbReference type="ARBA" id="ARBA00004123"/>
    </source>
</evidence>
<keyword evidence="3" id="KW-0539">Nucleus</keyword>
<evidence type="ECO:0000313" key="6">
    <source>
        <dbReference type="EMBL" id="RXH82930.1"/>
    </source>
</evidence>
<evidence type="ECO:0000313" key="7">
    <source>
        <dbReference type="Proteomes" id="UP000290289"/>
    </source>
</evidence>
<evidence type="ECO:0000256" key="3">
    <source>
        <dbReference type="ARBA" id="ARBA00023242"/>
    </source>
</evidence>
<dbReference type="InterPro" id="IPR045166">
    <property type="entry name" value="Spp2-like"/>
</dbReference>
<dbReference type="PROSITE" id="PS50174">
    <property type="entry name" value="G_PATCH"/>
    <property type="match status" value="1"/>
</dbReference>
<proteinExistence type="inferred from homology"/>
<dbReference type="STRING" id="3750.A0A498IIB0"/>
<dbReference type="Pfam" id="PF25088">
    <property type="entry name" value="GPKOW_C"/>
    <property type="match status" value="1"/>
</dbReference>
<name>A0A498IIB0_MALDO</name>
<dbReference type="AlphaFoldDB" id="A0A498IIB0"/>
<dbReference type="Gene3D" id="2.30.30.140">
    <property type="match status" value="1"/>
</dbReference>
<accession>A0A498IIB0</accession>
<dbReference type="GO" id="GO:0005681">
    <property type="term" value="C:spliceosomal complex"/>
    <property type="evidence" value="ECO:0007669"/>
    <property type="project" value="TreeGrafter"/>
</dbReference>
<dbReference type="Proteomes" id="UP000290289">
    <property type="component" value="Chromosome 11"/>
</dbReference>
<comment type="subcellular location">
    <subcellularLocation>
        <location evidence="1">Nucleus</location>
    </subcellularLocation>
</comment>
<feature type="region of interest" description="Disordered" evidence="4">
    <location>
        <begin position="114"/>
        <end position="139"/>
    </location>
</feature>